<evidence type="ECO:0000256" key="1">
    <source>
        <dbReference type="SAM" id="MobiDB-lite"/>
    </source>
</evidence>
<feature type="region of interest" description="Disordered" evidence="1">
    <location>
        <begin position="209"/>
        <end position="261"/>
    </location>
</feature>
<feature type="compositionally biased region" description="Basic and acidic residues" evidence="1">
    <location>
        <begin position="209"/>
        <end position="219"/>
    </location>
</feature>
<reference evidence="2" key="1">
    <citation type="submission" date="2019-10" db="EMBL/GenBank/DDBJ databases">
        <title>Conservation and host-specific expression of non-tandemly repeated heterogenous ribosome RNA gene in arbuscular mycorrhizal fungi.</title>
        <authorList>
            <person name="Maeda T."/>
            <person name="Kobayashi Y."/>
            <person name="Nakagawa T."/>
            <person name="Ezawa T."/>
            <person name="Yamaguchi K."/>
            <person name="Bino T."/>
            <person name="Nishimoto Y."/>
            <person name="Shigenobu S."/>
            <person name="Kawaguchi M."/>
        </authorList>
    </citation>
    <scope>NUCLEOTIDE SEQUENCE</scope>
    <source>
        <strain evidence="2">HR1</strain>
    </source>
</reference>
<feature type="compositionally biased region" description="Basic and acidic residues" evidence="1">
    <location>
        <begin position="120"/>
        <end position="146"/>
    </location>
</feature>
<accession>A0A8H3LGV5</accession>
<feature type="region of interest" description="Disordered" evidence="1">
    <location>
        <begin position="120"/>
        <end position="181"/>
    </location>
</feature>
<evidence type="ECO:0000313" key="2">
    <source>
        <dbReference type="EMBL" id="GES88283.1"/>
    </source>
</evidence>
<sequence length="424" mass="49103">MSKSDCSREYQYLVKTSKHHLAHSQEQVEKDDPSCEICWPVQRDLIKNTNQPFAIFWKSILQPRSEGGLYTFQTIQIFEQLQKTQGQQQARELIEQLIQTIRYPGTPPLFESLIEKDEQLKENTESNENESQRNNKEAKNKKKENNEGYTDSSNLHIRDTSENPIENSKSISSSSTSPLQYRPSFRYNDLYDEPSITVPRDFSFSSRYRLHDEGNDQNKSKSYSGYQRKSNFGSSIRSSTPKQSINQSESQSSSSSKFQPSNNSYTWMNPLLNIAGQATQNSGSTPNWVKDLNSQEQSIFELVAKAKEYFDRSAEPRETRLVDFLEFKGGNQDPVEWLEAFKRAYDANKVPENRKVILVASYLKGTALIWYNRANIQNWNNPLKQKPGETIEDYIAAIEELWKRVDPQGRRTELDKIHEFIEGL</sequence>
<protein>
    <recommendedName>
        <fullName evidence="4">Retrotransposon gag domain-containing protein</fullName>
    </recommendedName>
</protein>
<dbReference type="AlphaFoldDB" id="A0A8H3LGV5"/>
<feature type="compositionally biased region" description="Low complexity" evidence="1">
    <location>
        <begin position="243"/>
        <end position="261"/>
    </location>
</feature>
<dbReference type="Proteomes" id="UP000615446">
    <property type="component" value="Unassembled WGS sequence"/>
</dbReference>
<dbReference type="EMBL" id="BLAL01000178">
    <property type="protein sequence ID" value="GES88283.1"/>
    <property type="molecule type" value="Genomic_DNA"/>
</dbReference>
<evidence type="ECO:0000313" key="3">
    <source>
        <dbReference type="Proteomes" id="UP000615446"/>
    </source>
</evidence>
<proteinExistence type="predicted"/>
<gene>
    <name evidence="2" type="ORF">RCL2_001524100</name>
</gene>
<evidence type="ECO:0008006" key="4">
    <source>
        <dbReference type="Google" id="ProtNLM"/>
    </source>
</evidence>
<name>A0A8H3LGV5_9GLOM</name>
<feature type="compositionally biased region" description="Low complexity" evidence="1">
    <location>
        <begin position="162"/>
        <end position="178"/>
    </location>
</feature>
<dbReference type="OrthoDB" id="2432760at2759"/>
<organism evidence="2 3">
    <name type="scientific">Rhizophagus clarus</name>
    <dbReference type="NCBI Taxonomy" id="94130"/>
    <lineage>
        <taxon>Eukaryota</taxon>
        <taxon>Fungi</taxon>
        <taxon>Fungi incertae sedis</taxon>
        <taxon>Mucoromycota</taxon>
        <taxon>Glomeromycotina</taxon>
        <taxon>Glomeromycetes</taxon>
        <taxon>Glomerales</taxon>
        <taxon>Glomeraceae</taxon>
        <taxon>Rhizophagus</taxon>
    </lineage>
</organism>
<feature type="compositionally biased region" description="Polar residues" evidence="1">
    <location>
        <begin position="220"/>
        <end position="242"/>
    </location>
</feature>
<comment type="caution">
    <text evidence="2">The sequence shown here is derived from an EMBL/GenBank/DDBJ whole genome shotgun (WGS) entry which is preliminary data.</text>
</comment>